<reference evidence="1" key="1">
    <citation type="submission" date="2021-06" db="EMBL/GenBank/DDBJ databases">
        <authorList>
            <person name="Kallberg Y."/>
            <person name="Tangrot J."/>
            <person name="Rosling A."/>
        </authorList>
    </citation>
    <scope>NUCLEOTIDE SEQUENCE</scope>
    <source>
        <strain evidence="1">FL966</strain>
    </source>
</reference>
<dbReference type="AlphaFoldDB" id="A0A9N9PE87"/>
<evidence type="ECO:0000313" key="1">
    <source>
        <dbReference type="EMBL" id="CAG8811962.1"/>
    </source>
</evidence>
<name>A0A9N9PE87_9GLOM</name>
<accession>A0A9N9PE87</accession>
<dbReference type="Proteomes" id="UP000789759">
    <property type="component" value="Unassembled WGS sequence"/>
</dbReference>
<evidence type="ECO:0000313" key="2">
    <source>
        <dbReference type="Proteomes" id="UP000789759"/>
    </source>
</evidence>
<protein>
    <submittedName>
        <fullName evidence="1">5623_t:CDS:1</fullName>
    </submittedName>
</protein>
<dbReference type="EMBL" id="CAJVQA010039377">
    <property type="protein sequence ID" value="CAG8811962.1"/>
    <property type="molecule type" value="Genomic_DNA"/>
</dbReference>
<proteinExistence type="predicted"/>
<keyword evidence="2" id="KW-1185">Reference proteome</keyword>
<feature type="non-terminal residue" evidence="1">
    <location>
        <position position="1"/>
    </location>
</feature>
<gene>
    <name evidence="1" type="ORF">CPELLU_LOCUS18742</name>
</gene>
<sequence>IIVSKELLTTRVREKISEERRLVGKIISQVKSAKKNPQTRLNIDEPQLQAHLQEEMKK</sequence>
<organism evidence="1 2">
    <name type="scientific">Cetraspora pellucida</name>
    <dbReference type="NCBI Taxonomy" id="1433469"/>
    <lineage>
        <taxon>Eukaryota</taxon>
        <taxon>Fungi</taxon>
        <taxon>Fungi incertae sedis</taxon>
        <taxon>Mucoromycota</taxon>
        <taxon>Glomeromycotina</taxon>
        <taxon>Glomeromycetes</taxon>
        <taxon>Diversisporales</taxon>
        <taxon>Gigasporaceae</taxon>
        <taxon>Cetraspora</taxon>
    </lineage>
</organism>
<comment type="caution">
    <text evidence="1">The sequence shown here is derived from an EMBL/GenBank/DDBJ whole genome shotgun (WGS) entry which is preliminary data.</text>
</comment>